<comment type="caution">
    <text evidence="8">The sequence shown here is derived from an EMBL/GenBank/DDBJ whole genome shotgun (WGS) entry which is preliminary data.</text>
</comment>
<evidence type="ECO:0000256" key="6">
    <source>
        <dbReference type="RuleBase" id="RU003651"/>
    </source>
</evidence>
<keyword evidence="5" id="KW-0496">Mitochondrion</keyword>
<keyword evidence="3" id="KW-0472">Membrane</keyword>
<dbReference type="GO" id="GO:0016887">
    <property type="term" value="F:ATP hydrolysis activity"/>
    <property type="evidence" value="ECO:0007669"/>
    <property type="project" value="InterPro"/>
</dbReference>
<dbReference type="GO" id="GO:0005524">
    <property type="term" value="F:ATP binding"/>
    <property type="evidence" value="ECO:0007669"/>
    <property type="project" value="UniProtKB-KW"/>
</dbReference>
<organism evidence="8 9">
    <name type="scientific">Zingiber officinale</name>
    <name type="common">Ginger</name>
    <name type="synonym">Amomum zingiber</name>
    <dbReference type="NCBI Taxonomy" id="94328"/>
    <lineage>
        <taxon>Eukaryota</taxon>
        <taxon>Viridiplantae</taxon>
        <taxon>Streptophyta</taxon>
        <taxon>Embryophyta</taxon>
        <taxon>Tracheophyta</taxon>
        <taxon>Spermatophyta</taxon>
        <taxon>Magnoliopsida</taxon>
        <taxon>Liliopsida</taxon>
        <taxon>Zingiberales</taxon>
        <taxon>Zingiberaceae</taxon>
        <taxon>Zingiber</taxon>
    </lineage>
</organism>
<keyword evidence="4 6" id="KW-0067">ATP-binding</keyword>
<protein>
    <recommendedName>
        <fullName evidence="7">AAA+ ATPase domain-containing protein</fullName>
    </recommendedName>
</protein>
<keyword evidence="3" id="KW-1000">Mitochondrion outer membrane</keyword>
<dbReference type="AlphaFoldDB" id="A0A8J5GP42"/>
<dbReference type="PANTHER" id="PTHR45644">
    <property type="entry name" value="AAA ATPASE, PUTATIVE (AFU_ORTHOLOGUE AFUA_2G12920)-RELATED-RELATED"/>
    <property type="match status" value="1"/>
</dbReference>
<keyword evidence="9" id="KW-1185">Reference proteome</keyword>
<dbReference type="EMBL" id="JACMSC010000009">
    <property type="protein sequence ID" value="KAG6508817.1"/>
    <property type="molecule type" value="Genomic_DNA"/>
</dbReference>
<dbReference type="SMART" id="SM00382">
    <property type="entry name" value="AAA"/>
    <property type="match status" value="1"/>
</dbReference>
<feature type="domain" description="AAA+ ATPase" evidence="7">
    <location>
        <begin position="89"/>
        <end position="223"/>
    </location>
</feature>
<accession>A0A8J5GP42</accession>
<dbReference type="Gene3D" id="3.40.50.300">
    <property type="entry name" value="P-loop containing nucleotide triphosphate hydrolases"/>
    <property type="match status" value="1"/>
</dbReference>
<name>A0A8J5GP42_ZINOF</name>
<gene>
    <name evidence="8" type="ORF">ZIOFF_034199</name>
</gene>
<evidence type="ECO:0000313" key="9">
    <source>
        <dbReference type="Proteomes" id="UP000734854"/>
    </source>
</evidence>
<dbReference type="InterPro" id="IPR003960">
    <property type="entry name" value="ATPase_AAA_CS"/>
</dbReference>
<comment type="subcellular location">
    <subcellularLocation>
        <location evidence="1">Mitochondrion outer membrane</location>
        <topology evidence="1">Single-pass membrane protein</topology>
    </subcellularLocation>
</comment>
<comment type="similarity">
    <text evidence="6">Belongs to the AAA ATPase family.</text>
</comment>
<proteinExistence type="inferred from homology"/>
<evidence type="ECO:0000256" key="5">
    <source>
        <dbReference type="ARBA" id="ARBA00023128"/>
    </source>
</evidence>
<dbReference type="Gene3D" id="1.10.8.60">
    <property type="match status" value="1"/>
</dbReference>
<evidence type="ECO:0000259" key="7">
    <source>
        <dbReference type="SMART" id="SM00382"/>
    </source>
</evidence>
<dbReference type="SUPFAM" id="SSF52540">
    <property type="entry name" value="P-loop containing nucleoside triphosphate hydrolases"/>
    <property type="match status" value="1"/>
</dbReference>
<dbReference type="InterPro" id="IPR051701">
    <property type="entry name" value="Mito_OM_Translocase_MSP1"/>
</dbReference>
<reference evidence="8 9" key="1">
    <citation type="submission" date="2020-08" db="EMBL/GenBank/DDBJ databases">
        <title>Plant Genome Project.</title>
        <authorList>
            <person name="Zhang R.-G."/>
        </authorList>
    </citation>
    <scope>NUCLEOTIDE SEQUENCE [LARGE SCALE GENOMIC DNA]</scope>
    <source>
        <tissue evidence="8">Rhizome</tissue>
    </source>
</reference>
<evidence type="ECO:0000313" key="8">
    <source>
        <dbReference type="EMBL" id="KAG6508817.1"/>
    </source>
</evidence>
<sequence>MIPSGSLDIAIARLKDEESILKKNSESLVTITKDEFEKNFVSALIPPDEIGVRFDDVGALEDVKRTLNELVSLPMRRPELFSHGNLLRPCKGVLLFGPPGTGKTLLAKALATEAGANFINITTMDQWFGDAEKLTKALFSFASRLTPVIIFIDEVDSLLGARGGTFEHEATRRIRNEFMAAWDGLKTKDSQRILVLAATNRPFDLDDAVIRRLPRRIYIGLPDADNRTKILKVLLARENLEPDFRFDKLAIATDGYSGSDLKNLCIAAAYRPVEELLEAEKERGQSVVMPSLRLLQLDDFIKAKSKVGASIAYDATSMNELRQWNDQYGEGGSRARSPFGFGNSGR</sequence>
<dbReference type="InterPro" id="IPR027417">
    <property type="entry name" value="P-loop_NTPase"/>
</dbReference>
<dbReference type="InterPro" id="IPR003959">
    <property type="entry name" value="ATPase_AAA_core"/>
</dbReference>
<dbReference type="Proteomes" id="UP000734854">
    <property type="component" value="Unassembled WGS sequence"/>
</dbReference>
<dbReference type="Pfam" id="PF00004">
    <property type="entry name" value="AAA"/>
    <property type="match status" value="1"/>
</dbReference>
<dbReference type="PANTHER" id="PTHR45644:SF56">
    <property type="entry name" value="AAA ATPASE, PUTATIVE (AFU_ORTHOLOGUE AFUA_2G12920)-RELATED"/>
    <property type="match status" value="1"/>
</dbReference>
<evidence type="ECO:0000256" key="1">
    <source>
        <dbReference type="ARBA" id="ARBA00004572"/>
    </source>
</evidence>
<dbReference type="Pfam" id="PF17862">
    <property type="entry name" value="AAA_lid_3"/>
    <property type="match status" value="1"/>
</dbReference>
<evidence type="ECO:0000256" key="4">
    <source>
        <dbReference type="ARBA" id="ARBA00022840"/>
    </source>
</evidence>
<keyword evidence="2 6" id="KW-0547">Nucleotide-binding</keyword>
<dbReference type="PROSITE" id="PS00674">
    <property type="entry name" value="AAA"/>
    <property type="match status" value="1"/>
</dbReference>
<evidence type="ECO:0000256" key="2">
    <source>
        <dbReference type="ARBA" id="ARBA00022741"/>
    </source>
</evidence>
<dbReference type="InterPro" id="IPR041569">
    <property type="entry name" value="AAA_lid_3"/>
</dbReference>
<dbReference type="GO" id="GO:0005741">
    <property type="term" value="C:mitochondrial outer membrane"/>
    <property type="evidence" value="ECO:0007669"/>
    <property type="project" value="UniProtKB-SubCell"/>
</dbReference>
<dbReference type="InterPro" id="IPR003593">
    <property type="entry name" value="AAA+_ATPase"/>
</dbReference>
<evidence type="ECO:0000256" key="3">
    <source>
        <dbReference type="ARBA" id="ARBA00022787"/>
    </source>
</evidence>